<comment type="similarity">
    <text evidence="1">Belongs to the glycosyltransferase 47 family.</text>
</comment>
<dbReference type="AlphaFoldDB" id="A0AAD3CKF7"/>
<accession>A0AAD3CKF7</accession>
<evidence type="ECO:0000259" key="3">
    <source>
        <dbReference type="Pfam" id="PF03016"/>
    </source>
</evidence>
<gene>
    <name evidence="4" type="ORF">CTEN210_04202</name>
</gene>
<evidence type="ECO:0000313" key="5">
    <source>
        <dbReference type="Proteomes" id="UP001054902"/>
    </source>
</evidence>
<evidence type="ECO:0000313" key="4">
    <source>
        <dbReference type="EMBL" id="GFH47727.1"/>
    </source>
</evidence>
<feature type="region of interest" description="Disordered" evidence="2">
    <location>
        <begin position="1"/>
        <end position="30"/>
    </location>
</feature>
<dbReference type="PANTHER" id="PTHR11062">
    <property type="entry name" value="EXOSTOSIN HEPARAN SULFATE GLYCOSYLTRANSFERASE -RELATED"/>
    <property type="match status" value="1"/>
</dbReference>
<comment type="caution">
    <text evidence="4">The sequence shown here is derived from an EMBL/GenBank/DDBJ whole genome shotgun (WGS) entry which is preliminary data.</text>
</comment>
<organism evidence="4 5">
    <name type="scientific">Chaetoceros tenuissimus</name>
    <dbReference type="NCBI Taxonomy" id="426638"/>
    <lineage>
        <taxon>Eukaryota</taxon>
        <taxon>Sar</taxon>
        <taxon>Stramenopiles</taxon>
        <taxon>Ochrophyta</taxon>
        <taxon>Bacillariophyta</taxon>
        <taxon>Coscinodiscophyceae</taxon>
        <taxon>Chaetocerotophycidae</taxon>
        <taxon>Chaetocerotales</taxon>
        <taxon>Chaetocerotaceae</taxon>
        <taxon>Chaetoceros</taxon>
    </lineage>
</organism>
<evidence type="ECO:0000256" key="1">
    <source>
        <dbReference type="ARBA" id="ARBA00010271"/>
    </source>
</evidence>
<keyword evidence="5" id="KW-1185">Reference proteome</keyword>
<dbReference type="InterPro" id="IPR004263">
    <property type="entry name" value="Exostosin"/>
</dbReference>
<dbReference type="Pfam" id="PF03016">
    <property type="entry name" value="Exostosin_GT47"/>
    <property type="match status" value="1"/>
</dbReference>
<sequence length="474" mass="54663">MKNLRKEMKHLRERINSTAKPTERQKGQRHGRLINDVTLPFNTTIYRTWLEEENDSSNVVKSMLLLTNYGWNKEDQIAALRYPRMLRERELYSGIVNHPLFHPTGWDDIEKNGIQAIRNNTNYYVFFDRMNCKESNYPKYGQGLENNTDRYFGRASYSMSHLWNNCVECAPPKSGIHLEYTTLFQAAKEKSNNLNINVTLMLFDCAGFGNCIDGNKGKKNPNISTSITFLSGDLNKIDQQIDQGLIPPANKQAMLTPEEEESIRSCNSEKMRDFNVVYMGNFRNGRNTEFHNTYGGARMSYRDYHNIKKGFFIQHTDASKPKDPRSNNTKETLSFVQVLKRSKIALAPRGDNKFSYRFTEVLSAGAIPVYHGDNYVLPFRPELIDWSKCAIIFPEKDSGNVTMTYIEQNLLPDSERICRMRNYCYFEIYKKYIETNVGIIDGLVKGLDLVAKGHVSTFRGHQCNHTIDSGCNNI</sequence>
<dbReference type="GO" id="GO:0016757">
    <property type="term" value="F:glycosyltransferase activity"/>
    <property type="evidence" value="ECO:0007669"/>
    <property type="project" value="InterPro"/>
</dbReference>
<dbReference type="InterPro" id="IPR040911">
    <property type="entry name" value="Exostosin_GT47"/>
</dbReference>
<protein>
    <recommendedName>
        <fullName evidence="3">Exostosin GT47 domain-containing protein</fullName>
    </recommendedName>
</protein>
<dbReference type="EMBL" id="BLLK01000023">
    <property type="protein sequence ID" value="GFH47727.1"/>
    <property type="molecule type" value="Genomic_DNA"/>
</dbReference>
<evidence type="ECO:0000256" key="2">
    <source>
        <dbReference type="SAM" id="MobiDB-lite"/>
    </source>
</evidence>
<proteinExistence type="inferred from homology"/>
<reference evidence="4 5" key="1">
    <citation type="journal article" date="2021" name="Sci. Rep.">
        <title>The genome of the diatom Chaetoceros tenuissimus carries an ancient integrated fragment of an extant virus.</title>
        <authorList>
            <person name="Hongo Y."/>
            <person name="Kimura K."/>
            <person name="Takaki Y."/>
            <person name="Yoshida Y."/>
            <person name="Baba S."/>
            <person name="Kobayashi G."/>
            <person name="Nagasaki K."/>
            <person name="Hano T."/>
            <person name="Tomaru Y."/>
        </authorList>
    </citation>
    <scope>NUCLEOTIDE SEQUENCE [LARGE SCALE GENOMIC DNA]</scope>
    <source>
        <strain evidence="4 5">NIES-3715</strain>
    </source>
</reference>
<feature type="domain" description="Exostosin GT47" evidence="3">
    <location>
        <begin position="316"/>
        <end position="400"/>
    </location>
</feature>
<name>A0AAD3CKF7_9STRA</name>
<dbReference type="Proteomes" id="UP001054902">
    <property type="component" value="Unassembled WGS sequence"/>
</dbReference>